<gene>
    <name evidence="1" type="ORF">P4T90_14410</name>
</gene>
<dbReference type="SUPFAM" id="SSF140423">
    <property type="entry name" value="MW0975(SA0943)-like"/>
    <property type="match status" value="1"/>
</dbReference>
<accession>A0ABU6MHS7</accession>
<sequence>MVIIRISILCFFAAIILAGCQNVTPEEKVYRILEESMQKEKTFEQQQEPLKEMESQESVLFKEIMDAGMKNEKRVSALSRAALSNLQKRKVLMSKEQVSILASKREFDKIKDPLSKINNIKRKKEVTELYQTMEERYKIHNHLFDSYKKGLYLDENVYKMLLNKSLNIDLFEKQIDKTNVAFAVVMKSNEDFNAKTQLFNNEKQSFYKNAGLNMSQGE</sequence>
<dbReference type="Proteomes" id="UP001341444">
    <property type="component" value="Unassembled WGS sequence"/>
</dbReference>
<comment type="caution">
    <text evidence="1">The sequence shown here is derived from an EMBL/GenBank/DDBJ whole genome shotgun (WGS) entry which is preliminary data.</text>
</comment>
<dbReference type="InterPro" id="IPR036785">
    <property type="entry name" value="YkyA-like_sf"/>
</dbReference>
<evidence type="ECO:0000313" key="2">
    <source>
        <dbReference type="Proteomes" id="UP001341444"/>
    </source>
</evidence>
<dbReference type="EMBL" id="JARMAB010000021">
    <property type="protein sequence ID" value="MED1204237.1"/>
    <property type="molecule type" value="Genomic_DNA"/>
</dbReference>
<protein>
    <submittedName>
        <fullName evidence="1">YkyA family protein</fullName>
    </submittedName>
</protein>
<reference evidence="1 2" key="1">
    <citation type="submission" date="2023-03" db="EMBL/GenBank/DDBJ databases">
        <title>Bacillus Genome Sequencing.</title>
        <authorList>
            <person name="Dunlap C."/>
        </authorList>
    </citation>
    <scope>NUCLEOTIDE SEQUENCE [LARGE SCALE GENOMIC DNA]</scope>
    <source>
        <strain evidence="1 2">B-23453</strain>
    </source>
</reference>
<organism evidence="1 2">
    <name type="scientific">Heyndrickxia acidicola</name>
    <dbReference type="NCBI Taxonomy" id="209389"/>
    <lineage>
        <taxon>Bacteria</taxon>
        <taxon>Bacillati</taxon>
        <taxon>Bacillota</taxon>
        <taxon>Bacilli</taxon>
        <taxon>Bacillales</taxon>
        <taxon>Bacillaceae</taxon>
        <taxon>Heyndrickxia</taxon>
    </lineage>
</organism>
<dbReference type="Pfam" id="PF10368">
    <property type="entry name" value="YkyA"/>
    <property type="match status" value="1"/>
</dbReference>
<dbReference type="RefSeq" id="WP_066264910.1">
    <property type="nucleotide sequence ID" value="NZ_JARMAB010000021.1"/>
</dbReference>
<evidence type="ECO:0000313" key="1">
    <source>
        <dbReference type="EMBL" id="MED1204237.1"/>
    </source>
</evidence>
<name>A0ABU6MHS7_9BACI</name>
<dbReference type="PROSITE" id="PS51257">
    <property type="entry name" value="PROKAR_LIPOPROTEIN"/>
    <property type="match status" value="1"/>
</dbReference>
<proteinExistence type="predicted"/>
<keyword evidence="2" id="KW-1185">Reference proteome</keyword>
<dbReference type="InterPro" id="IPR019454">
    <property type="entry name" value="Lipoprot_YkyA-like"/>
</dbReference>
<dbReference type="Gene3D" id="1.20.120.570">
    <property type="entry name" value="YkyA-like"/>
    <property type="match status" value="1"/>
</dbReference>